<dbReference type="EMBL" id="HG806563">
    <property type="protein sequence ID" value="CDW59339.1"/>
    <property type="molecule type" value="Genomic_DNA"/>
</dbReference>
<sequence>MRAWEVDYSNYIATLWKTPCYWGECDQGFSDYNFKPNFNQIDGNVDRRRAKTNCGVPTYTISGGLPLNPEGRTGYRGRGILPRWGPNHLGFVDDARNGYPKSIKAKFDKILRRANITASERKELLQKSEKTLIEVISGSMPYSWNTDNAWVEYHYYALPCNMNKLLCTLLMKLTNEKKEWILELSLDSWKRMVGQMKVATKHSLFPGQYSAFCQKKSPVTRFFTGSKN</sequence>
<evidence type="ECO:0000313" key="2">
    <source>
        <dbReference type="Proteomes" id="UP000030665"/>
    </source>
</evidence>
<evidence type="ECO:0000313" key="1">
    <source>
        <dbReference type="EMBL" id="CDW59339.1"/>
    </source>
</evidence>
<name>A0A077ZHQ1_TRITR</name>
<protein>
    <submittedName>
        <fullName evidence="1">Transient receptor potential cation channel famil y protein M member 2</fullName>
    </submittedName>
</protein>
<dbReference type="InterPro" id="IPR039989">
    <property type="entry name" value="NUDT9"/>
</dbReference>
<dbReference type="GO" id="GO:0047631">
    <property type="term" value="F:ADP-ribose diphosphatase activity"/>
    <property type="evidence" value="ECO:0007669"/>
    <property type="project" value="InterPro"/>
</dbReference>
<dbReference type="PANTHER" id="PTHR13030:SF8">
    <property type="entry name" value="ADP-RIBOSE PYROPHOSPHATASE, MITOCHONDRIAL"/>
    <property type="match status" value="1"/>
</dbReference>
<dbReference type="OrthoDB" id="10366581at2759"/>
<dbReference type="Pfam" id="PF25969">
    <property type="entry name" value="NUDT9_N"/>
    <property type="match status" value="1"/>
</dbReference>
<dbReference type="PANTHER" id="PTHR13030">
    <property type="entry name" value="NUDIX HYDROLASE"/>
    <property type="match status" value="1"/>
</dbReference>
<reference evidence="1" key="1">
    <citation type="submission" date="2014-01" db="EMBL/GenBank/DDBJ databases">
        <authorList>
            <person name="Aslett M."/>
        </authorList>
    </citation>
    <scope>NUCLEOTIDE SEQUENCE</scope>
</reference>
<organism evidence="1 2">
    <name type="scientific">Trichuris trichiura</name>
    <name type="common">Whipworm</name>
    <name type="synonym">Trichocephalus trichiurus</name>
    <dbReference type="NCBI Taxonomy" id="36087"/>
    <lineage>
        <taxon>Eukaryota</taxon>
        <taxon>Metazoa</taxon>
        <taxon>Ecdysozoa</taxon>
        <taxon>Nematoda</taxon>
        <taxon>Enoplea</taxon>
        <taxon>Dorylaimia</taxon>
        <taxon>Trichinellida</taxon>
        <taxon>Trichuridae</taxon>
        <taxon>Trichuris</taxon>
    </lineage>
</organism>
<keyword evidence="1" id="KW-0675">Receptor</keyword>
<reference evidence="1" key="2">
    <citation type="submission" date="2014-03" db="EMBL/GenBank/DDBJ databases">
        <title>The whipworm genome and dual-species transcriptomics of an intimate host-pathogen interaction.</title>
        <authorList>
            <person name="Foth B.J."/>
            <person name="Tsai I.J."/>
            <person name="Reid A.J."/>
            <person name="Bancroft A.J."/>
            <person name="Nichol S."/>
            <person name="Tracey A."/>
            <person name="Holroyd N."/>
            <person name="Cotton J.A."/>
            <person name="Stanley E.J."/>
            <person name="Zarowiecki M."/>
            <person name="Liu J.Z."/>
            <person name="Huckvale T."/>
            <person name="Cooper P.J."/>
            <person name="Grencis R.K."/>
            <person name="Berriman M."/>
        </authorList>
    </citation>
    <scope>NUCLEOTIDE SEQUENCE [LARGE SCALE GENOMIC DNA]</scope>
</reference>
<proteinExistence type="predicted"/>
<dbReference type="AlphaFoldDB" id="A0A077ZHQ1"/>
<keyword evidence="2" id="KW-1185">Reference proteome</keyword>
<gene>
    <name evidence="1" type="ORF">TTRE_0000767101</name>
</gene>
<accession>A0A077ZHQ1</accession>
<dbReference type="Proteomes" id="UP000030665">
    <property type="component" value="Unassembled WGS sequence"/>
</dbReference>